<dbReference type="AlphaFoldDB" id="A0A8J2I6V4"/>
<name>A0A8J2I6V4_9PLEO</name>
<dbReference type="OrthoDB" id="194358at2759"/>
<dbReference type="EMBL" id="CAJRGZ010000019">
    <property type="protein sequence ID" value="CAG5163207.1"/>
    <property type="molecule type" value="Genomic_DNA"/>
</dbReference>
<protein>
    <submittedName>
        <fullName evidence="2">Uncharacterized protein</fullName>
    </submittedName>
</protein>
<keyword evidence="3" id="KW-1185">Reference proteome</keyword>
<accession>A0A8J2I6V4</accession>
<comment type="caution">
    <text evidence="2">The sequence shown here is derived from an EMBL/GenBank/DDBJ whole genome shotgun (WGS) entry which is preliminary data.</text>
</comment>
<evidence type="ECO:0000313" key="2">
    <source>
        <dbReference type="EMBL" id="CAG5163207.1"/>
    </source>
</evidence>
<organism evidence="2 3">
    <name type="scientific">Alternaria atra</name>
    <dbReference type="NCBI Taxonomy" id="119953"/>
    <lineage>
        <taxon>Eukaryota</taxon>
        <taxon>Fungi</taxon>
        <taxon>Dikarya</taxon>
        <taxon>Ascomycota</taxon>
        <taxon>Pezizomycotina</taxon>
        <taxon>Dothideomycetes</taxon>
        <taxon>Pleosporomycetidae</taxon>
        <taxon>Pleosporales</taxon>
        <taxon>Pleosporineae</taxon>
        <taxon>Pleosporaceae</taxon>
        <taxon>Alternaria</taxon>
        <taxon>Alternaria sect. Ulocladioides</taxon>
    </lineage>
</organism>
<proteinExistence type="predicted"/>
<evidence type="ECO:0000313" key="3">
    <source>
        <dbReference type="Proteomes" id="UP000676310"/>
    </source>
</evidence>
<evidence type="ECO:0000256" key="1">
    <source>
        <dbReference type="SAM" id="MobiDB-lite"/>
    </source>
</evidence>
<dbReference type="GeneID" id="67018267"/>
<sequence length="369" mass="41102">MEPNRYENPAAIPHPGHSIPVHTRSESEHFATGAHGEAQNHPRLPPSTNTKQSEELLHTMRPTNRSSDDRSDLAFQTAANDLGMKNDGFLGEWMAIDHRDVPSDGLGISHDMFFPTPVMTEVWGEESTPNLSWDSGQELPNFLSDRPMVQVEPCEAVDGAAPAGGRRELALEKRMPETHNDVDTAMPLPKTTSQLKPSALTGERLVHILKAVAAAGFDSLDDAVLAYYTENLKDEDQLRQQQRLSRIRRLPVLLKELHLAAQDWGPWQRRGFHEQIIKSTEDIIVTELQEHLSTGRSGHCKSNCSTEQRCQPCKQMAMDETDIEAEIPNTWTLLTSLSSKFDAISSKNGKADVPKLVRRFLATGTDPHA</sequence>
<reference evidence="2" key="1">
    <citation type="submission" date="2021-05" db="EMBL/GenBank/DDBJ databases">
        <authorList>
            <person name="Stam R."/>
        </authorList>
    </citation>
    <scope>NUCLEOTIDE SEQUENCE</scope>
    <source>
        <strain evidence="2">CS162</strain>
    </source>
</reference>
<gene>
    <name evidence="2" type="ORF">ALTATR162_LOCUS6384</name>
</gene>
<dbReference type="RefSeq" id="XP_043169940.1">
    <property type="nucleotide sequence ID" value="XM_043314005.1"/>
</dbReference>
<dbReference type="Proteomes" id="UP000676310">
    <property type="component" value="Unassembled WGS sequence"/>
</dbReference>
<feature type="region of interest" description="Disordered" evidence="1">
    <location>
        <begin position="1"/>
        <end position="53"/>
    </location>
</feature>